<reference evidence="1 2" key="1">
    <citation type="submission" date="2018-09" db="EMBL/GenBank/DDBJ databases">
        <title>Genome sequencing of Aeromonas veronii MS-17-88.</title>
        <authorList>
            <person name="Tekedar H.C."/>
            <person name="Arick M.A."/>
            <person name="Hsu C.-Y."/>
            <person name="Thrash A."/>
            <person name="Karsi A."/>
            <person name="Lawrence M.L."/>
            <person name="Abdelhamed H."/>
        </authorList>
    </citation>
    <scope>NUCLEOTIDE SEQUENCE [LARGE SCALE GENOMIC DNA]</scope>
    <source>
        <strain evidence="1 2">MS 17-88</strain>
    </source>
</reference>
<dbReference type="Pfam" id="PF05930">
    <property type="entry name" value="Phage_AlpA"/>
    <property type="match status" value="1"/>
</dbReference>
<dbReference type="PANTHER" id="PTHR36154:SF1">
    <property type="entry name" value="DNA-BINDING TRANSCRIPTIONAL ACTIVATOR ALPA"/>
    <property type="match status" value="1"/>
</dbReference>
<proteinExistence type="predicted"/>
<protein>
    <submittedName>
        <fullName evidence="1">AlpA family phage regulatory protein</fullName>
    </submittedName>
</protein>
<dbReference type="EMBL" id="RAWX01000005">
    <property type="protein sequence ID" value="RKJ85681.1"/>
    <property type="molecule type" value="Genomic_DNA"/>
</dbReference>
<gene>
    <name evidence="1" type="ORF">D6R50_21050</name>
</gene>
<dbReference type="AlphaFoldDB" id="A0A3A9IBC7"/>
<dbReference type="InterPro" id="IPR052931">
    <property type="entry name" value="Prophage_regulatory_activator"/>
</dbReference>
<sequence length="67" mass="7838">MATQRSIKVLRMPAVEDKVGVANSTVYDWLNPKSPRYDPTFPRPRRLGKHSVGWIESELDEWILNRE</sequence>
<dbReference type="PANTHER" id="PTHR36154">
    <property type="entry name" value="DNA-BINDING TRANSCRIPTIONAL ACTIVATOR ALPA"/>
    <property type="match status" value="1"/>
</dbReference>
<name>A0A3A9IBC7_AERVE</name>
<dbReference type="Proteomes" id="UP000281725">
    <property type="component" value="Unassembled WGS sequence"/>
</dbReference>
<comment type="caution">
    <text evidence="1">The sequence shown here is derived from an EMBL/GenBank/DDBJ whole genome shotgun (WGS) entry which is preliminary data.</text>
</comment>
<dbReference type="Gene3D" id="1.10.238.160">
    <property type="match status" value="1"/>
</dbReference>
<accession>A0A3A9IBC7</accession>
<evidence type="ECO:0000313" key="1">
    <source>
        <dbReference type="EMBL" id="RKJ85681.1"/>
    </source>
</evidence>
<evidence type="ECO:0000313" key="2">
    <source>
        <dbReference type="Proteomes" id="UP000281725"/>
    </source>
</evidence>
<organism evidence="1 2">
    <name type="scientific">Aeromonas veronii</name>
    <dbReference type="NCBI Taxonomy" id="654"/>
    <lineage>
        <taxon>Bacteria</taxon>
        <taxon>Pseudomonadati</taxon>
        <taxon>Pseudomonadota</taxon>
        <taxon>Gammaproteobacteria</taxon>
        <taxon>Aeromonadales</taxon>
        <taxon>Aeromonadaceae</taxon>
        <taxon>Aeromonas</taxon>
    </lineage>
</organism>
<dbReference type="InterPro" id="IPR010260">
    <property type="entry name" value="AlpA"/>
</dbReference>